<keyword evidence="8" id="KW-0560">Oxidoreductase</keyword>
<feature type="transmembrane region" description="Helical" evidence="13">
    <location>
        <begin position="136"/>
        <end position="154"/>
    </location>
</feature>
<evidence type="ECO:0000256" key="10">
    <source>
        <dbReference type="ARBA" id="ARBA00034528"/>
    </source>
</evidence>
<evidence type="ECO:0000256" key="13">
    <source>
        <dbReference type="SAM" id="Phobius"/>
    </source>
</evidence>
<evidence type="ECO:0000256" key="6">
    <source>
        <dbReference type="ARBA" id="ARBA00022857"/>
    </source>
</evidence>
<evidence type="ECO:0000256" key="1">
    <source>
        <dbReference type="ARBA" id="ARBA00004141"/>
    </source>
</evidence>
<keyword evidence="3" id="KW-0285">Flavoprotein</keyword>
<feature type="transmembrane region" description="Helical" evidence="13">
    <location>
        <begin position="291"/>
        <end position="311"/>
    </location>
</feature>
<dbReference type="Pfam" id="PF00743">
    <property type="entry name" value="FMO-like"/>
    <property type="match status" value="1"/>
</dbReference>
<keyword evidence="4 13" id="KW-0812">Transmembrane</keyword>
<dbReference type="EC" id="1.14.13.148" evidence="10"/>
<proteinExistence type="inferred from homology"/>
<accession>A0ABV2J0Q9</accession>
<evidence type="ECO:0000256" key="9">
    <source>
        <dbReference type="ARBA" id="ARBA00023136"/>
    </source>
</evidence>
<comment type="similarity">
    <text evidence="2">Belongs to the FMO family.</text>
</comment>
<dbReference type="InterPro" id="IPR050346">
    <property type="entry name" value="FMO-like"/>
</dbReference>
<dbReference type="Pfam" id="PF13520">
    <property type="entry name" value="AA_permease_2"/>
    <property type="match status" value="1"/>
</dbReference>
<feature type="transmembrane region" description="Helical" evidence="13">
    <location>
        <begin position="205"/>
        <end position="227"/>
    </location>
</feature>
<feature type="transmembrane region" description="Helical" evidence="13">
    <location>
        <begin position="375"/>
        <end position="399"/>
    </location>
</feature>
<evidence type="ECO:0000313" key="14">
    <source>
        <dbReference type="EMBL" id="MET3614323.1"/>
    </source>
</evidence>
<reference evidence="14 15" key="1">
    <citation type="submission" date="2024-06" db="EMBL/GenBank/DDBJ databases">
        <title>Genomic Encyclopedia of Type Strains, Phase IV (KMG-IV): sequencing the most valuable type-strain genomes for metagenomic binning, comparative biology and taxonomic classification.</title>
        <authorList>
            <person name="Goeker M."/>
        </authorList>
    </citation>
    <scope>NUCLEOTIDE SEQUENCE [LARGE SCALE GENOMIC DNA]</scope>
    <source>
        <strain evidence="14 15">DSM 29780</strain>
    </source>
</reference>
<feature type="transmembrane region" description="Helical" evidence="13">
    <location>
        <begin position="57"/>
        <end position="76"/>
    </location>
</feature>
<dbReference type="Proteomes" id="UP001549047">
    <property type="component" value="Unassembled WGS sequence"/>
</dbReference>
<feature type="transmembrane region" description="Helical" evidence="13">
    <location>
        <begin position="25"/>
        <end position="45"/>
    </location>
</feature>
<dbReference type="Gene3D" id="3.50.50.60">
    <property type="entry name" value="FAD/NAD(P)-binding domain"/>
    <property type="match status" value="1"/>
</dbReference>
<feature type="transmembrane region" description="Helical" evidence="13">
    <location>
        <begin position="239"/>
        <end position="260"/>
    </location>
</feature>
<dbReference type="InterPro" id="IPR000960">
    <property type="entry name" value="Flavin_mOase"/>
</dbReference>
<feature type="transmembrane region" description="Helical" evidence="13">
    <location>
        <begin position="347"/>
        <end position="369"/>
    </location>
</feature>
<evidence type="ECO:0000256" key="2">
    <source>
        <dbReference type="ARBA" id="ARBA00009183"/>
    </source>
</evidence>
<gene>
    <name evidence="14" type="ORF">ABID16_002660</name>
</gene>
<dbReference type="InterPro" id="IPR020946">
    <property type="entry name" value="Flavin_mOase-like"/>
</dbReference>
<evidence type="ECO:0000256" key="3">
    <source>
        <dbReference type="ARBA" id="ARBA00022630"/>
    </source>
</evidence>
<dbReference type="InterPro" id="IPR036188">
    <property type="entry name" value="FAD/NAD-bd_sf"/>
</dbReference>
<dbReference type="SUPFAM" id="SSF51735">
    <property type="entry name" value="NAD(P)-binding Rossmann-fold domains"/>
    <property type="match status" value="1"/>
</dbReference>
<dbReference type="PRINTS" id="PR00370">
    <property type="entry name" value="FMOXYGENASE"/>
</dbReference>
<comment type="caution">
    <text evidence="14">The sequence shown here is derived from an EMBL/GenBank/DDBJ whole genome shotgun (WGS) entry which is preliminary data.</text>
</comment>
<feature type="region of interest" description="Disordered" evidence="12">
    <location>
        <begin position="933"/>
        <end position="956"/>
    </location>
</feature>
<feature type="transmembrane region" description="Helical" evidence="13">
    <location>
        <begin position="166"/>
        <end position="185"/>
    </location>
</feature>
<evidence type="ECO:0000256" key="8">
    <source>
        <dbReference type="ARBA" id="ARBA00023002"/>
    </source>
</evidence>
<sequence>MTETIAAKFPSTGGREKKKISTGRVVVLVIAAAAPLAAMVGNTPLGLAQSAGLSMPIAYLLVGLTLLAFAAGYTALSREIVSQGAFYTQVGQGLGRPAGVVAAYCAGFAYAVYSVGMAAAFGYFTSLLFHELGIDISWMAISAGGMALVAILGYRSLDLSARVLMFFMLAEFAILFVFDICVIAQKGLAAFPLDVWSLGNLTNPGIGAVIPFVVVSFIGFEAAALYGEETHQPRRSIPRATFIALGVIMVFYMLSVWVIIGAAGAGEAQALAAKESGNFVFTLAQTYGGEGLVAVMGLFLVASFLASYLAIHNAASRYLFALANDKLLPGALASIHPDHHAPHVGSVAMSVIEFLLVIGLGLAGAAPYVGIASGMIGLGTIGIIAMQIASALAVYGFFARLGRGGLWATRILPIVSAVVMTAFLIAIFLSYGQLTGSDNWIVNHLPWLFVPLVAAALFYANWLKRNRPNAYAQIASTSYRFNGERTAPTVAGYKRRYCIIGAGPSGLIMARAFLKEGVPFDCFERHGDVGGLWDPENEGTPIYDSAHFISSKWTSYFYGFPMPANYPDYPSARQILDYIRAFADAFGLREHITFKTEVRKAEPEGDRWRVELGNGEVRYYDGVIACPGVTWHATMPKLPGAETFAGEIRHSVSYRSTDEFTGKRVLIVGAGNSGVDIACDAAKHGAKAFFSVRRGYRFVPKHIFGIPTDVLTTGKALPPKGAPIVTDVNKMLDTMNGDLTRLGLPKPDHDALSSHPIMNTQILHYLGHGDLIAKGDVKGFDGKDVIFADGSREEIDLVMFCTGYEYKLPFFADNLFEWKGGRPQLYLNILHRKQRGLYILGFTEFADAAYRRFDEMAQLILADVNATETGVGRAYLDDLRAHDRPDLRGGKVYLDSPRHANYVYTPTFIRLLAELRRKLGWPDLDDTSYETLRRRTAANPRPAGQASSAIRKENAA</sequence>
<comment type="subcellular location">
    <subcellularLocation>
        <location evidence="1">Membrane</location>
        <topology evidence="1">Multi-pass membrane protein</topology>
    </subcellularLocation>
</comment>
<evidence type="ECO:0000256" key="7">
    <source>
        <dbReference type="ARBA" id="ARBA00022989"/>
    </source>
</evidence>
<dbReference type="PANTHER" id="PTHR23023">
    <property type="entry name" value="DIMETHYLANILINE MONOOXYGENASE"/>
    <property type="match status" value="1"/>
</dbReference>
<evidence type="ECO:0000256" key="4">
    <source>
        <dbReference type="ARBA" id="ARBA00022692"/>
    </source>
</evidence>
<feature type="transmembrane region" description="Helical" evidence="13">
    <location>
        <begin position="411"/>
        <end position="432"/>
    </location>
</feature>
<evidence type="ECO:0000256" key="5">
    <source>
        <dbReference type="ARBA" id="ARBA00022827"/>
    </source>
</evidence>
<feature type="transmembrane region" description="Helical" evidence="13">
    <location>
        <begin position="444"/>
        <end position="463"/>
    </location>
</feature>
<name>A0ABV2J0Q9_9HYPH</name>
<dbReference type="Gene3D" id="1.20.1740.10">
    <property type="entry name" value="Amino acid/polyamine transporter I"/>
    <property type="match status" value="1"/>
</dbReference>
<evidence type="ECO:0000313" key="15">
    <source>
        <dbReference type="Proteomes" id="UP001549047"/>
    </source>
</evidence>
<dbReference type="RefSeq" id="WP_354556821.1">
    <property type="nucleotide sequence ID" value="NZ_JBEPMB010000003.1"/>
</dbReference>
<evidence type="ECO:0000256" key="11">
    <source>
        <dbReference type="ARBA" id="ARBA00035159"/>
    </source>
</evidence>
<keyword evidence="15" id="KW-1185">Reference proteome</keyword>
<keyword evidence="7 13" id="KW-1133">Transmembrane helix</keyword>
<dbReference type="SUPFAM" id="SSF51905">
    <property type="entry name" value="FAD/NAD(P)-binding domain"/>
    <property type="match status" value="1"/>
</dbReference>
<dbReference type="InterPro" id="IPR002293">
    <property type="entry name" value="AA/rel_permease1"/>
</dbReference>
<dbReference type="InterPro" id="IPR036291">
    <property type="entry name" value="NAD(P)-bd_dom_sf"/>
</dbReference>
<feature type="transmembrane region" description="Helical" evidence="13">
    <location>
        <begin position="97"/>
        <end position="124"/>
    </location>
</feature>
<organism evidence="14 15">
    <name type="scientific">Rhizobium aquaticum</name>
    <dbReference type="NCBI Taxonomy" id="1549636"/>
    <lineage>
        <taxon>Bacteria</taxon>
        <taxon>Pseudomonadati</taxon>
        <taxon>Pseudomonadota</taxon>
        <taxon>Alphaproteobacteria</taxon>
        <taxon>Hyphomicrobiales</taxon>
        <taxon>Rhizobiaceae</taxon>
        <taxon>Rhizobium/Agrobacterium group</taxon>
        <taxon>Rhizobium</taxon>
    </lineage>
</organism>
<evidence type="ECO:0000256" key="12">
    <source>
        <dbReference type="SAM" id="MobiDB-lite"/>
    </source>
</evidence>
<keyword evidence="5" id="KW-0274">FAD</keyword>
<keyword evidence="6" id="KW-0521">NADP</keyword>
<dbReference type="EMBL" id="JBEPMB010000003">
    <property type="protein sequence ID" value="MET3614323.1"/>
    <property type="molecule type" value="Genomic_DNA"/>
</dbReference>
<protein>
    <recommendedName>
        <fullName evidence="11">Trimethylamine monooxygenase</fullName>
        <ecNumber evidence="10">1.14.13.148</ecNumber>
    </recommendedName>
</protein>
<keyword evidence="9 13" id="KW-0472">Membrane</keyword>